<evidence type="ECO:0000313" key="2">
    <source>
        <dbReference type="EMBL" id="KAL3403077.1"/>
    </source>
</evidence>
<protein>
    <recommendedName>
        <fullName evidence="4">Secreted protein</fullName>
    </recommendedName>
</protein>
<evidence type="ECO:0000256" key="1">
    <source>
        <dbReference type="SAM" id="Phobius"/>
    </source>
</evidence>
<sequence length="267" mass="28548">MTQLVAAGATTTMTTTKSISAATATAVVVVVVLVLQLLVLVSSAIRSLNDQLRANSNMCRFVVLGLAAAASATAAPELNLKTSAGQNLHKSFMRTSEVVRELLQRRERRPRVLHSGLFLFLSLSRRAIATNTVHMAQEAIICTEGVIGIPSCAASCAGTSRRVSRAPTNTTTQLIDNAARIPRATSAGSSGSITGTRQLLCIILSRFTRDLTRRWCGAVHYNIDPWYSSGFVLRSRGLKVDSCVTSLIVASRYAISSLGIRNVPCIS</sequence>
<keyword evidence="1" id="KW-0812">Transmembrane</keyword>
<dbReference type="AlphaFoldDB" id="A0ABD2XE66"/>
<organism evidence="2 3">
    <name type="scientific">Trichogramma kaykai</name>
    <dbReference type="NCBI Taxonomy" id="54128"/>
    <lineage>
        <taxon>Eukaryota</taxon>
        <taxon>Metazoa</taxon>
        <taxon>Ecdysozoa</taxon>
        <taxon>Arthropoda</taxon>
        <taxon>Hexapoda</taxon>
        <taxon>Insecta</taxon>
        <taxon>Pterygota</taxon>
        <taxon>Neoptera</taxon>
        <taxon>Endopterygota</taxon>
        <taxon>Hymenoptera</taxon>
        <taxon>Apocrita</taxon>
        <taxon>Proctotrupomorpha</taxon>
        <taxon>Chalcidoidea</taxon>
        <taxon>Trichogrammatidae</taxon>
        <taxon>Trichogramma</taxon>
    </lineage>
</organism>
<keyword evidence="3" id="KW-1185">Reference proteome</keyword>
<evidence type="ECO:0008006" key="4">
    <source>
        <dbReference type="Google" id="ProtNLM"/>
    </source>
</evidence>
<comment type="caution">
    <text evidence="2">The sequence shown here is derived from an EMBL/GenBank/DDBJ whole genome shotgun (WGS) entry which is preliminary data.</text>
</comment>
<gene>
    <name evidence="2" type="ORF">TKK_004210</name>
</gene>
<proteinExistence type="predicted"/>
<reference evidence="2 3" key="1">
    <citation type="journal article" date="2024" name="bioRxiv">
        <title>A reference genome for Trichogramma kaykai: A tiny desert-dwelling parasitoid wasp with competing sex-ratio distorters.</title>
        <authorList>
            <person name="Culotta J."/>
            <person name="Lindsey A.R."/>
        </authorList>
    </citation>
    <scope>NUCLEOTIDE SEQUENCE [LARGE SCALE GENOMIC DNA]</scope>
    <source>
        <strain evidence="2 3">KSX58</strain>
    </source>
</reference>
<keyword evidence="1" id="KW-1133">Transmembrane helix</keyword>
<evidence type="ECO:0000313" key="3">
    <source>
        <dbReference type="Proteomes" id="UP001627154"/>
    </source>
</evidence>
<accession>A0ABD2XE66</accession>
<feature type="transmembrane region" description="Helical" evidence="1">
    <location>
        <begin position="20"/>
        <end position="45"/>
    </location>
</feature>
<dbReference type="EMBL" id="JBJJXI010000032">
    <property type="protein sequence ID" value="KAL3403077.1"/>
    <property type="molecule type" value="Genomic_DNA"/>
</dbReference>
<name>A0ABD2XE66_9HYME</name>
<dbReference type="Proteomes" id="UP001627154">
    <property type="component" value="Unassembled WGS sequence"/>
</dbReference>
<keyword evidence="1" id="KW-0472">Membrane</keyword>